<dbReference type="InterPro" id="IPR031994">
    <property type="entry name" value="JAKMIP_C"/>
</dbReference>
<dbReference type="Proteomes" id="UP001476798">
    <property type="component" value="Unassembled WGS sequence"/>
</dbReference>
<evidence type="ECO:0000256" key="3">
    <source>
        <dbReference type="SAM" id="Coils"/>
    </source>
</evidence>
<evidence type="ECO:0000313" key="5">
    <source>
        <dbReference type="EMBL" id="MEQ2179459.1"/>
    </source>
</evidence>
<name>A0ABV0P7N3_9TELE</name>
<feature type="non-terminal residue" evidence="5">
    <location>
        <position position="1"/>
    </location>
</feature>
<evidence type="ECO:0000256" key="1">
    <source>
        <dbReference type="ARBA" id="ARBA00005239"/>
    </source>
</evidence>
<dbReference type="PANTHER" id="PTHR18935">
    <property type="entry name" value="GOLGIN SUBFAMILY A MEMBER 4-LIKE ISOFORM X1"/>
    <property type="match status" value="1"/>
</dbReference>
<organism evidence="5 6">
    <name type="scientific">Goodea atripinnis</name>
    <dbReference type="NCBI Taxonomy" id="208336"/>
    <lineage>
        <taxon>Eukaryota</taxon>
        <taxon>Metazoa</taxon>
        <taxon>Chordata</taxon>
        <taxon>Craniata</taxon>
        <taxon>Vertebrata</taxon>
        <taxon>Euteleostomi</taxon>
        <taxon>Actinopterygii</taxon>
        <taxon>Neopterygii</taxon>
        <taxon>Teleostei</taxon>
        <taxon>Neoteleostei</taxon>
        <taxon>Acanthomorphata</taxon>
        <taxon>Ovalentaria</taxon>
        <taxon>Atherinomorphae</taxon>
        <taxon>Cyprinodontiformes</taxon>
        <taxon>Goodeidae</taxon>
        <taxon>Goodea</taxon>
    </lineage>
</organism>
<comment type="caution">
    <text evidence="5">The sequence shown here is derived from an EMBL/GenBank/DDBJ whole genome shotgun (WGS) entry which is preliminary data.</text>
</comment>
<sequence length="193" mass="21297">TCVREEAELRYRQLTQEYQALQRAYALLAETRGGNYDAEKEIKACLFCLLGGCVLARFDFFLDCQLVASLLDLVPSILLQFTLGSRVSLSSMCSFTDDLLCRAYDSGARLGWLGNFLSQLLLGLPALFEGSAVGGPVQGLIDMSLHAFALMSREIGYVLSTQVSLAQSPLTETRRRTLIGLPCFRGRCLVPLR</sequence>
<keyword evidence="2 3" id="KW-0175">Coiled coil</keyword>
<proteinExistence type="inferred from homology"/>
<protein>
    <recommendedName>
        <fullName evidence="4">Janus kinase and microtubule-interacting protein C-terminal domain-containing protein</fullName>
    </recommendedName>
</protein>
<accession>A0ABV0P7N3</accession>
<feature type="coiled-coil region" evidence="3">
    <location>
        <begin position="4"/>
        <end position="31"/>
    </location>
</feature>
<reference evidence="5 6" key="1">
    <citation type="submission" date="2021-06" db="EMBL/GenBank/DDBJ databases">
        <authorList>
            <person name="Palmer J.M."/>
        </authorList>
    </citation>
    <scope>NUCLEOTIDE SEQUENCE [LARGE SCALE GENOMIC DNA]</scope>
    <source>
        <strain evidence="5 6">GA_2019</strain>
        <tissue evidence="5">Muscle</tissue>
    </source>
</reference>
<evidence type="ECO:0000259" key="4">
    <source>
        <dbReference type="Pfam" id="PF16034"/>
    </source>
</evidence>
<keyword evidence="6" id="KW-1185">Reference proteome</keyword>
<comment type="similarity">
    <text evidence="1">Belongs to the JAKMIP family.</text>
</comment>
<evidence type="ECO:0000256" key="2">
    <source>
        <dbReference type="ARBA" id="ARBA00023054"/>
    </source>
</evidence>
<evidence type="ECO:0000313" key="6">
    <source>
        <dbReference type="Proteomes" id="UP001476798"/>
    </source>
</evidence>
<dbReference type="EMBL" id="JAHRIO010062881">
    <property type="protein sequence ID" value="MEQ2179459.1"/>
    <property type="molecule type" value="Genomic_DNA"/>
</dbReference>
<feature type="domain" description="Janus kinase and microtubule-interacting protein C-terminal" evidence="4">
    <location>
        <begin position="2"/>
        <end position="44"/>
    </location>
</feature>
<dbReference type="InterPro" id="IPR024836">
    <property type="entry name" value="JAKMIP"/>
</dbReference>
<gene>
    <name evidence="5" type="ORF">GOODEAATRI_025125</name>
</gene>
<dbReference type="PANTHER" id="PTHR18935:SF9">
    <property type="entry name" value="JANUS KINASE AND MICROTUBULE-INTERACTING PROTEIN 3"/>
    <property type="match status" value="1"/>
</dbReference>
<dbReference type="Pfam" id="PF16034">
    <property type="entry name" value="JAKMIP_CC3"/>
    <property type="match status" value="1"/>
</dbReference>